<comment type="pathway">
    <text evidence="3">Secondary metabolite biosynthesis.</text>
</comment>
<evidence type="ECO:0000256" key="8">
    <source>
        <dbReference type="ARBA" id="ARBA00022989"/>
    </source>
</evidence>
<accession>A0A9P5U7Y9</accession>
<comment type="subcellular location">
    <subcellularLocation>
        <location evidence="2">Membrane</location>
        <topology evidence="2">Single-pass membrane protein</topology>
    </subcellularLocation>
</comment>
<evidence type="ECO:0000256" key="5">
    <source>
        <dbReference type="ARBA" id="ARBA00022617"/>
    </source>
</evidence>
<dbReference type="Pfam" id="PF00067">
    <property type="entry name" value="p450"/>
    <property type="match status" value="2"/>
</dbReference>
<evidence type="ECO:0000256" key="7">
    <source>
        <dbReference type="ARBA" id="ARBA00022723"/>
    </source>
</evidence>
<dbReference type="PRINTS" id="PR00463">
    <property type="entry name" value="EP450I"/>
</dbReference>
<keyword evidence="7 14" id="KW-0479">Metal-binding</keyword>
<keyword evidence="18" id="KW-1185">Reference proteome</keyword>
<feature type="transmembrane region" description="Helical" evidence="16">
    <location>
        <begin position="6"/>
        <end position="25"/>
    </location>
</feature>
<dbReference type="GO" id="GO:0016705">
    <property type="term" value="F:oxidoreductase activity, acting on paired donors, with incorporation or reduction of molecular oxygen"/>
    <property type="evidence" value="ECO:0007669"/>
    <property type="project" value="InterPro"/>
</dbReference>
<evidence type="ECO:0000256" key="6">
    <source>
        <dbReference type="ARBA" id="ARBA00022692"/>
    </source>
</evidence>
<evidence type="ECO:0000256" key="14">
    <source>
        <dbReference type="PIRSR" id="PIRSR602401-1"/>
    </source>
</evidence>
<dbReference type="Proteomes" id="UP000772434">
    <property type="component" value="Unassembled WGS sequence"/>
</dbReference>
<evidence type="ECO:0000313" key="18">
    <source>
        <dbReference type="Proteomes" id="UP000772434"/>
    </source>
</evidence>
<evidence type="ECO:0000256" key="2">
    <source>
        <dbReference type="ARBA" id="ARBA00004167"/>
    </source>
</evidence>
<organism evidence="17 18">
    <name type="scientific">Rhodocollybia butyracea</name>
    <dbReference type="NCBI Taxonomy" id="206335"/>
    <lineage>
        <taxon>Eukaryota</taxon>
        <taxon>Fungi</taxon>
        <taxon>Dikarya</taxon>
        <taxon>Basidiomycota</taxon>
        <taxon>Agaricomycotina</taxon>
        <taxon>Agaricomycetes</taxon>
        <taxon>Agaricomycetidae</taxon>
        <taxon>Agaricales</taxon>
        <taxon>Marasmiineae</taxon>
        <taxon>Omphalotaceae</taxon>
        <taxon>Rhodocollybia</taxon>
    </lineage>
</organism>
<evidence type="ECO:0000256" key="1">
    <source>
        <dbReference type="ARBA" id="ARBA00001971"/>
    </source>
</evidence>
<comment type="cofactor">
    <cofactor evidence="1 14">
        <name>heme</name>
        <dbReference type="ChEBI" id="CHEBI:30413"/>
    </cofactor>
</comment>
<dbReference type="InterPro" id="IPR002401">
    <property type="entry name" value="Cyt_P450_E_grp-I"/>
</dbReference>
<evidence type="ECO:0000256" key="16">
    <source>
        <dbReference type="SAM" id="Phobius"/>
    </source>
</evidence>
<dbReference type="PROSITE" id="PS00086">
    <property type="entry name" value="CYTOCHROME_P450"/>
    <property type="match status" value="1"/>
</dbReference>
<evidence type="ECO:0000256" key="4">
    <source>
        <dbReference type="ARBA" id="ARBA00010617"/>
    </source>
</evidence>
<evidence type="ECO:0000256" key="12">
    <source>
        <dbReference type="ARBA" id="ARBA00023136"/>
    </source>
</evidence>
<dbReference type="PANTHER" id="PTHR46300:SF2">
    <property type="entry name" value="CYTOCHROME P450 MONOOXYGENASE ALNH-RELATED"/>
    <property type="match status" value="1"/>
</dbReference>
<dbReference type="PRINTS" id="PR00385">
    <property type="entry name" value="P450"/>
</dbReference>
<dbReference type="OrthoDB" id="1470350at2759"/>
<name>A0A9P5U7Y9_9AGAR</name>
<keyword evidence="11 15" id="KW-0503">Monooxygenase</keyword>
<comment type="similarity">
    <text evidence="4 15">Belongs to the cytochrome P450 family.</text>
</comment>
<evidence type="ECO:0000256" key="13">
    <source>
        <dbReference type="ARBA" id="ARBA00023180"/>
    </source>
</evidence>
<dbReference type="InterPro" id="IPR017972">
    <property type="entry name" value="Cyt_P450_CS"/>
</dbReference>
<dbReference type="GO" id="GO:0004497">
    <property type="term" value="F:monooxygenase activity"/>
    <property type="evidence" value="ECO:0007669"/>
    <property type="project" value="UniProtKB-KW"/>
</dbReference>
<feature type="binding site" description="axial binding residue" evidence="14">
    <location>
        <position position="307"/>
    </location>
    <ligand>
        <name>heme</name>
        <dbReference type="ChEBI" id="CHEBI:30413"/>
    </ligand>
    <ligandPart>
        <name>Fe</name>
        <dbReference type="ChEBI" id="CHEBI:18248"/>
    </ligandPart>
</feature>
<keyword evidence="5 14" id="KW-0349">Heme</keyword>
<dbReference type="GO" id="GO:0005506">
    <property type="term" value="F:iron ion binding"/>
    <property type="evidence" value="ECO:0007669"/>
    <property type="project" value="InterPro"/>
</dbReference>
<dbReference type="InterPro" id="IPR036396">
    <property type="entry name" value="Cyt_P450_sf"/>
</dbReference>
<proteinExistence type="inferred from homology"/>
<dbReference type="AlphaFoldDB" id="A0A9P5U7Y9"/>
<keyword evidence="9 15" id="KW-0560">Oxidoreductase</keyword>
<keyword evidence="13" id="KW-0325">Glycoprotein</keyword>
<reference evidence="17" key="1">
    <citation type="submission" date="2020-11" db="EMBL/GenBank/DDBJ databases">
        <authorList>
            <consortium name="DOE Joint Genome Institute"/>
            <person name="Ahrendt S."/>
            <person name="Riley R."/>
            <person name="Andreopoulos W."/>
            <person name="Labutti K."/>
            <person name="Pangilinan J."/>
            <person name="Ruiz-Duenas F.J."/>
            <person name="Barrasa J.M."/>
            <person name="Sanchez-Garcia M."/>
            <person name="Camarero S."/>
            <person name="Miyauchi S."/>
            <person name="Serrano A."/>
            <person name="Linde D."/>
            <person name="Babiker R."/>
            <person name="Drula E."/>
            <person name="Ayuso-Fernandez I."/>
            <person name="Pacheco R."/>
            <person name="Padilla G."/>
            <person name="Ferreira P."/>
            <person name="Barriuso J."/>
            <person name="Kellner H."/>
            <person name="Castanera R."/>
            <person name="Alfaro M."/>
            <person name="Ramirez L."/>
            <person name="Pisabarro A.G."/>
            <person name="Kuo A."/>
            <person name="Tritt A."/>
            <person name="Lipzen A."/>
            <person name="He G."/>
            <person name="Yan M."/>
            <person name="Ng V."/>
            <person name="Cullen D."/>
            <person name="Martin F."/>
            <person name="Rosso M.-N."/>
            <person name="Henrissat B."/>
            <person name="Hibbett D."/>
            <person name="Martinez A.T."/>
            <person name="Grigoriev I.V."/>
        </authorList>
    </citation>
    <scope>NUCLEOTIDE SEQUENCE</scope>
    <source>
        <strain evidence="17">AH 40177</strain>
    </source>
</reference>
<dbReference type="PANTHER" id="PTHR46300">
    <property type="entry name" value="P450, PUTATIVE (EUROFUNG)-RELATED-RELATED"/>
    <property type="match status" value="1"/>
</dbReference>
<evidence type="ECO:0000313" key="17">
    <source>
        <dbReference type="EMBL" id="KAF9069289.1"/>
    </source>
</evidence>
<dbReference type="Gene3D" id="1.10.630.10">
    <property type="entry name" value="Cytochrome P450"/>
    <property type="match status" value="1"/>
</dbReference>
<keyword evidence="10 14" id="KW-0408">Iron</keyword>
<dbReference type="InterPro" id="IPR001128">
    <property type="entry name" value="Cyt_P450"/>
</dbReference>
<gene>
    <name evidence="17" type="ORF">BDP27DRAFT_1421074</name>
</gene>
<keyword evidence="12 16" id="KW-0472">Membrane</keyword>
<evidence type="ECO:0000256" key="11">
    <source>
        <dbReference type="ARBA" id="ARBA00023033"/>
    </source>
</evidence>
<protein>
    <submittedName>
        <fullName evidence="17">Cytochrome P450</fullName>
    </submittedName>
</protein>
<evidence type="ECO:0000256" key="9">
    <source>
        <dbReference type="ARBA" id="ARBA00023002"/>
    </source>
</evidence>
<evidence type="ECO:0000256" key="3">
    <source>
        <dbReference type="ARBA" id="ARBA00005179"/>
    </source>
</evidence>
<sequence length="380" mass="42637">MAPASPLFATLYGIAALAIALLYFLPRRQSFVESLPPGPQSPSMPTLDAWVQYQQWGKEYGELVYIRKHNMLIINNAHVAIDLLEKCACLYSDRPMTQVMKLCEADKILSIQKTGSGTSLIAELALENEGKPAEIKKIKAMGTVSFMAGADTIMSAMSSFLLTMVQNSDVQSKARAEIDRVIGRDRLPMFEDRRSLPYVESIYRKIMRMHPALPLGLFHVSTEDDFYRVTIFLKVDVRSSPMSGEIMPGSLQVEARELKDIPRAMNRDPNVYSEPDTFKPERFLDSPNRPFTSINNILAFGFGRRVCVGRYMADNTTWLAIASVLATLDLQKAKDSEGNEVDISGEYTRTFFRHPKPYQCSITPRDLQARDSILATATAD</sequence>
<dbReference type="InterPro" id="IPR050364">
    <property type="entry name" value="Cytochrome_P450_fung"/>
</dbReference>
<evidence type="ECO:0000256" key="15">
    <source>
        <dbReference type="RuleBase" id="RU000461"/>
    </source>
</evidence>
<comment type="caution">
    <text evidence="17">The sequence shown here is derived from an EMBL/GenBank/DDBJ whole genome shotgun (WGS) entry which is preliminary data.</text>
</comment>
<keyword evidence="6 16" id="KW-0812">Transmembrane</keyword>
<evidence type="ECO:0000256" key="10">
    <source>
        <dbReference type="ARBA" id="ARBA00023004"/>
    </source>
</evidence>
<dbReference type="EMBL" id="JADNRY010000052">
    <property type="protein sequence ID" value="KAF9069289.1"/>
    <property type="molecule type" value="Genomic_DNA"/>
</dbReference>
<dbReference type="GO" id="GO:0020037">
    <property type="term" value="F:heme binding"/>
    <property type="evidence" value="ECO:0007669"/>
    <property type="project" value="InterPro"/>
</dbReference>
<keyword evidence="8 16" id="KW-1133">Transmembrane helix</keyword>
<dbReference type="SUPFAM" id="SSF48264">
    <property type="entry name" value="Cytochrome P450"/>
    <property type="match status" value="1"/>
</dbReference>